<evidence type="ECO:0000313" key="3">
    <source>
        <dbReference type="EMBL" id="EKU27511.1"/>
    </source>
</evidence>
<dbReference type="GO" id="GO:0008108">
    <property type="term" value="F:UDP-glucose:hexose-1-phosphate uridylyltransferase activity"/>
    <property type="evidence" value="ECO:0007669"/>
    <property type="project" value="UniProtKB-EC"/>
</dbReference>
<dbReference type="InterPro" id="IPR000766">
    <property type="entry name" value="GalP_uridyl_Trfase_II"/>
</dbReference>
<evidence type="ECO:0000256" key="1">
    <source>
        <dbReference type="ARBA" id="ARBA00001107"/>
    </source>
</evidence>
<reference evidence="3 4" key="1">
    <citation type="journal article" date="2013" name="Genome Announc.">
        <title>Draft Genome Sequence of Catellicoccus marimammalium, a Novel Species Commonly Found in Gull Feces.</title>
        <authorList>
            <person name="Weigand M.R."/>
            <person name="Ryu H."/>
            <person name="Bozcek L."/>
            <person name="Konstantinidis K.T."/>
            <person name="Santo Domingo J.W."/>
        </authorList>
    </citation>
    <scope>NUCLEOTIDE SEQUENCE [LARGE SCALE GENOMIC DNA]</scope>
    <source>
        <strain evidence="3 4">M35/04/3</strain>
    </source>
</reference>
<proteinExistence type="predicted"/>
<comment type="catalytic activity">
    <reaction evidence="1">
        <text>alpha-D-galactose 1-phosphate + UDP-alpha-D-glucose = alpha-D-glucose 1-phosphate + UDP-alpha-D-galactose</text>
        <dbReference type="Rhea" id="RHEA:13989"/>
        <dbReference type="ChEBI" id="CHEBI:58336"/>
        <dbReference type="ChEBI" id="CHEBI:58601"/>
        <dbReference type="ChEBI" id="CHEBI:58885"/>
        <dbReference type="ChEBI" id="CHEBI:66914"/>
        <dbReference type="EC" id="2.7.7.12"/>
    </reaction>
</comment>
<gene>
    <name evidence="3" type="ORF">C683_0842</name>
</gene>
<protein>
    <submittedName>
        <fullName evidence="3">Galactose-1-phosphate uridylyltransferase</fullName>
        <ecNumber evidence="3">2.7.7.10</ecNumber>
    </submittedName>
</protein>
<evidence type="ECO:0000256" key="2">
    <source>
        <dbReference type="ARBA" id="ARBA00004947"/>
    </source>
</evidence>
<dbReference type="eggNOG" id="COG4468">
    <property type="taxonomic scope" value="Bacteria"/>
</dbReference>
<dbReference type="GO" id="GO:0017103">
    <property type="term" value="F:UTP:galactose-1-phosphate uridylyltransferase activity"/>
    <property type="evidence" value="ECO:0007669"/>
    <property type="project" value="UniProtKB-EC"/>
</dbReference>
<dbReference type="PANTHER" id="PTHR39191:SF1">
    <property type="entry name" value="DUF4922 DOMAIN-CONTAINING PROTEIN"/>
    <property type="match status" value="1"/>
</dbReference>
<dbReference type="Proteomes" id="UP000016057">
    <property type="component" value="Unassembled WGS sequence"/>
</dbReference>
<evidence type="ECO:0000313" key="4">
    <source>
        <dbReference type="Proteomes" id="UP000016057"/>
    </source>
</evidence>
<name>K8ZPM8_9ENTE</name>
<dbReference type="AlphaFoldDB" id="K8ZPM8"/>
<dbReference type="EC" id="2.7.7.10" evidence="3"/>
<dbReference type="RefSeq" id="WP_009490354.1">
    <property type="nucleotide sequence ID" value="NZ_AMYT01000017.1"/>
</dbReference>
<keyword evidence="3" id="KW-0548">Nucleotidyltransferase</keyword>
<dbReference type="GO" id="GO:0006012">
    <property type="term" value="P:galactose metabolic process"/>
    <property type="evidence" value="ECO:0007669"/>
    <property type="project" value="InterPro"/>
</dbReference>
<dbReference type="GO" id="GO:0005737">
    <property type="term" value="C:cytoplasm"/>
    <property type="evidence" value="ECO:0007669"/>
    <property type="project" value="InterPro"/>
</dbReference>
<comment type="caution">
    <text evidence="3">The sequence shown here is derived from an EMBL/GenBank/DDBJ whole genome shotgun (WGS) entry which is preliminary data.</text>
</comment>
<dbReference type="EMBL" id="AMYT01000017">
    <property type="protein sequence ID" value="EKU27511.1"/>
    <property type="molecule type" value="Genomic_DNA"/>
</dbReference>
<dbReference type="STRING" id="1234409.C683_0842"/>
<keyword evidence="4" id="KW-1185">Reference proteome</keyword>
<accession>K8ZPM8</accession>
<dbReference type="PANTHER" id="PTHR39191">
    <property type="entry name" value="GALACTOSE-1-PHOSPHATE URIDYLYLTRANSFERASE"/>
    <property type="match status" value="1"/>
</dbReference>
<comment type="pathway">
    <text evidence="2">Carbohydrate metabolism; galactose metabolism.</text>
</comment>
<organism evidence="3 4">
    <name type="scientific">Catellicoccus marimammalium M35/04/3</name>
    <dbReference type="NCBI Taxonomy" id="1234409"/>
    <lineage>
        <taxon>Bacteria</taxon>
        <taxon>Bacillati</taxon>
        <taxon>Bacillota</taxon>
        <taxon>Bacilli</taxon>
        <taxon>Lactobacillales</taxon>
        <taxon>Enterococcaceae</taxon>
        <taxon>Catellicoccus</taxon>
    </lineage>
</organism>
<sequence length="415" mass="47816">MTLGKYVYRLATLAIENGGWMELDRLYLQNQILSEIGVTTPVSFEKGCELEASEIIDVLVEEARKHEKIHHAKEEVELRGKLYDLLTPPPAVFNAYFSQLYDKDPERAFQYLEKISYENQTLKEKAEPKYLETQLGQLMYTKTNGTYEENIPTENAKYPRCGLCFENEGYNVNGGAPFRYIRMNLQGESFGLRLVSYPLWNEHSLFVAQAHQTLMHSRKTVDQLLQLAYLFPGHFIACDSDLLVDSLRPQHVVYQGGKDDVPLLMRKEKATFTLRGYEEVDVAILDYPLTVCRLRAKEGATLLNLGTEMMQQWRTYDLENSPAFKENGSLNHSVMMVAQKEEEMMSLYLCFLASDTPYALHLAQGLGVAAIHGSLIQEEMNELRMALENSDPFQQNPRWIDEWMQHLDNRLERGE</sequence>
<keyword evidence="3" id="KW-0808">Transferase</keyword>
<dbReference type="OrthoDB" id="2293at2"/>